<dbReference type="FunFam" id="3.90.226.10:FF:000004">
    <property type="entry name" value="Methylcrotonoyl-CoA carboxylase beta chain"/>
    <property type="match status" value="1"/>
</dbReference>
<dbReference type="GO" id="GO:1905202">
    <property type="term" value="C:methylcrotonoyl-CoA carboxylase complex"/>
    <property type="evidence" value="ECO:0007669"/>
    <property type="project" value="TreeGrafter"/>
</dbReference>
<dbReference type="RefSeq" id="WP_132119122.1">
    <property type="nucleotide sequence ID" value="NZ_SMJU01000009.1"/>
</dbReference>
<dbReference type="PROSITE" id="PS50989">
    <property type="entry name" value="COA_CT_CTER"/>
    <property type="match status" value="1"/>
</dbReference>
<organism evidence="3 4">
    <name type="scientific">Arundinibacter roseus</name>
    <dbReference type="NCBI Taxonomy" id="2070510"/>
    <lineage>
        <taxon>Bacteria</taxon>
        <taxon>Pseudomonadati</taxon>
        <taxon>Bacteroidota</taxon>
        <taxon>Cytophagia</taxon>
        <taxon>Cytophagales</taxon>
        <taxon>Spirosomataceae</taxon>
        <taxon>Arundinibacter</taxon>
    </lineage>
</organism>
<accession>A0A4R4K7R8</accession>
<dbReference type="GO" id="GO:0006552">
    <property type="term" value="P:L-leucine catabolic process"/>
    <property type="evidence" value="ECO:0007669"/>
    <property type="project" value="TreeGrafter"/>
</dbReference>
<dbReference type="EMBL" id="SMJU01000009">
    <property type="protein sequence ID" value="TDB63628.1"/>
    <property type="molecule type" value="Genomic_DNA"/>
</dbReference>
<dbReference type="InterPro" id="IPR045190">
    <property type="entry name" value="MCCB/AccD1-like"/>
</dbReference>
<feature type="domain" description="CoA carboxyltransferase C-terminal" evidence="2">
    <location>
        <begin position="272"/>
        <end position="528"/>
    </location>
</feature>
<dbReference type="Proteomes" id="UP000295706">
    <property type="component" value="Unassembled WGS sequence"/>
</dbReference>
<dbReference type="SUPFAM" id="SSF52096">
    <property type="entry name" value="ClpP/crotonase"/>
    <property type="match status" value="2"/>
</dbReference>
<dbReference type="AlphaFoldDB" id="A0A4R4K7R8"/>
<dbReference type="PANTHER" id="PTHR22855:SF13">
    <property type="entry name" value="METHYLCROTONOYL-COA CARBOXYLASE BETA CHAIN, MITOCHONDRIAL"/>
    <property type="match status" value="1"/>
</dbReference>
<feature type="domain" description="CoA carboxyltransferase N-terminal" evidence="1">
    <location>
        <begin position="7"/>
        <end position="265"/>
    </location>
</feature>
<protein>
    <submittedName>
        <fullName evidence="3">Acyl-CoA carboxylase subunit beta</fullName>
    </submittedName>
</protein>
<dbReference type="InterPro" id="IPR011763">
    <property type="entry name" value="COA_CT_C"/>
</dbReference>
<evidence type="ECO:0000313" key="3">
    <source>
        <dbReference type="EMBL" id="TDB63628.1"/>
    </source>
</evidence>
<evidence type="ECO:0000259" key="1">
    <source>
        <dbReference type="PROSITE" id="PS50980"/>
    </source>
</evidence>
<dbReference type="InterPro" id="IPR029045">
    <property type="entry name" value="ClpP/crotonase-like_dom_sf"/>
</dbReference>
<name>A0A4R4K7R8_9BACT</name>
<evidence type="ECO:0000313" key="4">
    <source>
        <dbReference type="Proteomes" id="UP000295706"/>
    </source>
</evidence>
<dbReference type="GO" id="GO:0004485">
    <property type="term" value="F:methylcrotonoyl-CoA carboxylase activity"/>
    <property type="evidence" value="ECO:0007669"/>
    <property type="project" value="TreeGrafter"/>
</dbReference>
<evidence type="ECO:0000259" key="2">
    <source>
        <dbReference type="PROSITE" id="PS50989"/>
    </source>
</evidence>
<gene>
    <name evidence="3" type="ORF">EZE20_15095</name>
</gene>
<dbReference type="InterPro" id="IPR034733">
    <property type="entry name" value="AcCoA_carboxyl_beta"/>
</dbReference>
<dbReference type="InterPro" id="IPR011762">
    <property type="entry name" value="COA_CT_N"/>
</dbReference>
<dbReference type="Pfam" id="PF01039">
    <property type="entry name" value="Carboxyl_trans"/>
    <property type="match status" value="1"/>
</dbReference>
<comment type="caution">
    <text evidence="3">The sequence shown here is derived from an EMBL/GenBank/DDBJ whole genome shotgun (WGS) entry which is preliminary data.</text>
</comment>
<reference evidence="3 4" key="1">
    <citation type="submission" date="2019-02" db="EMBL/GenBank/DDBJ databases">
        <title>Arundinibacter roseus gen. nov., sp. nov., a new member of the family Cytophagaceae.</title>
        <authorList>
            <person name="Szuroczki S."/>
            <person name="Khayer B."/>
            <person name="Sproer C."/>
            <person name="Toumi M."/>
            <person name="Szabo A."/>
            <person name="Felfoldi T."/>
            <person name="Schumann P."/>
            <person name="Toth E."/>
        </authorList>
    </citation>
    <scope>NUCLEOTIDE SEQUENCE [LARGE SCALE GENOMIC DNA]</scope>
    <source>
        <strain evidence="3 4">DMA-k-7a</strain>
    </source>
</reference>
<proteinExistence type="predicted"/>
<dbReference type="Gene3D" id="3.90.226.10">
    <property type="entry name" value="2-enoyl-CoA Hydratase, Chain A, domain 1"/>
    <property type="match status" value="2"/>
</dbReference>
<sequence length="537" mass="58086">MTNTESLKNLLLDLHQRFATVLLGGGIKKIESQHRKGKLTARERINYLLDSPTGFLEIGAFAGDEMYAAEGGCPSGGVVAGIGRVAGRLCMIVANDATVKAGAWFPITAKKNLRAQEIALENRLPTIYLVDSAGVYLPLQAEVFADKEHFGRIFRNNAQMSALGIPQIAAIMGSCVAGGAYLPIMSDEALIVEGTGSVFLAGPYLVKSSVGEEVDAETLGGARMHCEISGVTDNKYPDDRSCLDAIRRSIDKLGEPDKAGFNRAEARDPGRQPDELLEILPADRFKPYDMQQLLACIVDADSMDEYKLDYGRTLLCTYARVDGWAVGIVANQRKMVKSGKGEMQMGGVIYGESADKAARFIMNCNQKKIPLVFFQDVTGFMVGSRAEQGGIIKDGAKMVNAVANSVVPKFTFIVGNSYGAGNYAMCGKAYDPRLIYAWPTAQMAVMSGASAAKTLVQIETASLKAKGEQITEEAEQELLKEITDRYNQQLSPYYAAARLWVDGVIDPRETRRIISTGIAAANQAPITKQFNVGAIQV</sequence>
<dbReference type="PANTHER" id="PTHR22855">
    <property type="entry name" value="ACETYL, PROPIONYL, PYRUVATE, AND GLUTACONYL CARBOXYLASE-RELATED"/>
    <property type="match status" value="1"/>
</dbReference>
<keyword evidence="4" id="KW-1185">Reference proteome</keyword>
<dbReference type="PROSITE" id="PS50980">
    <property type="entry name" value="COA_CT_NTER"/>
    <property type="match status" value="1"/>
</dbReference>
<dbReference type="OrthoDB" id="9803706at2"/>
<dbReference type="FunFam" id="3.90.226.10:FF:000030">
    <property type="entry name" value="Acetyl-CoA carboxylase carboxyltransferase subunit"/>
    <property type="match status" value="1"/>
</dbReference>